<dbReference type="EMBL" id="EQ974265">
    <property type="protein sequence ID" value="EEF31116.1"/>
    <property type="molecule type" value="Genomic_DNA"/>
</dbReference>
<dbReference type="InterPro" id="IPR057458">
    <property type="entry name" value="GRDP_C2"/>
</dbReference>
<dbReference type="PANTHER" id="PTHR35503:SF2">
    <property type="entry name" value="OS04G0455700 PROTEIN"/>
    <property type="match status" value="1"/>
</dbReference>
<dbReference type="SUPFAM" id="SSF49562">
    <property type="entry name" value="C2 domain (Calcium/lipid-binding domain, CaLB)"/>
    <property type="match status" value="1"/>
</dbReference>
<evidence type="ECO:0000259" key="1">
    <source>
        <dbReference type="PROSITE" id="PS50004"/>
    </source>
</evidence>
<name>B9SZ33_RICCO</name>
<feature type="domain" description="C2" evidence="1">
    <location>
        <begin position="1"/>
        <end position="124"/>
    </location>
</feature>
<dbReference type="Proteomes" id="UP000008311">
    <property type="component" value="Unassembled WGS sequence"/>
</dbReference>
<dbReference type="FunCoup" id="B9SZ33">
    <property type="interactions" value="1"/>
</dbReference>
<protein>
    <recommendedName>
        <fullName evidence="1">C2 domain-containing protein</fullName>
    </recommendedName>
</protein>
<proteinExistence type="predicted"/>
<keyword evidence="3" id="KW-1185">Reference proteome</keyword>
<evidence type="ECO:0000313" key="3">
    <source>
        <dbReference type="Proteomes" id="UP000008311"/>
    </source>
</evidence>
<dbReference type="InterPro" id="IPR035892">
    <property type="entry name" value="C2_domain_sf"/>
</dbReference>
<dbReference type="SMART" id="SM00239">
    <property type="entry name" value="C2"/>
    <property type="match status" value="1"/>
</dbReference>
<dbReference type="Gene3D" id="2.60.40.150">
    <property type="entry name" value="C2 domain"/>
    <property type="match status" value="1"/>
</dbReference>
<dbReference type="KEGG" id="rcu:8269055"/>
<dbReference type="InterPro" id="IPR000008">
    <property type="entry name" value="C2_dom"/>
</dbReference>
<gene>
    <name evidence="2" type="ORF">RCOM_0212500</name>
</gene>
<evidence type="ECO:0000313" key="2">
    <source>
        <dbReference type="EMBL" id="EEF31116.1"/>
    </source>
</evidence>
<dbReference type="eggNOG" id="ENOG502S0ER">
    <property type="taxonomic scope" value="Eukaryota"/>
</dbReference>
<dbReference type="PANTHER" id="PTHR35503">
    <property type="entry name" value="OSJNBA0006M15.15 PROTEIN"/>
    <property type="match status" value="1"/>
</dbReference>
<accession>B9SZ33</accession>
<dbReference type="PROSITE" id="PS50004">
    <property type="entry name" value="C2"/>
    <property type="match status" value="1"/>
</dbReference>
<sequence length="198" mass="22443">MGVATQSLSCEISIVQAKNLELKSHGNLFVRYYLSSGHNKRIQINTQEISSKSDLFWNEFFSLECLGTQDSINNLKQESVVFELRWRNTKSILGKIGGSQLLGRAKIPWKTVLESPKMEIEKWVMMVSKKNCSVLADDVKPPSVQIALRVRVPEMVAMEKRNGKLRKWENDDCGCCKDSGCRCQDYEIFASVAAFEAL</sequence>
<dbReference type="Pfam" id="PF25334">
    <property type="entry name" value="C2_GRDP"/>
    <property type="match status" value="1"/>
</dbReference>
<dbReference type="AlphaFoldDB" id="B9SZ33"/>
<dbReference type="OrthoDB" id="687396at2759"/>
<reference evidence="3" key="1">
    <citation type="journal article" date="2010" name="Nat. Biotechnol.">
        <title>Draft genome sequence of the oilseed species Ricinus communis.</title>
        <authorList>
            <person name="Chan A.P."/>
            <person name="Crabtree J."/>
            <person name="Zhao Q."/>
            <person name="Lorenzi H."/>
            <person name="Orvis J."/>
            <person name="Puiu D."/>
            <person name="Melake-Berhan A."/>
            <person name="Jones K.M."/>
            <person name="Redman J."/>
            <person name="Chen G."/>
            <person name="Cahoon E.B."/>
            <person name="Gedil M."/>
            <person name="Stanke M."/>
            <person name="Haas B.J."/>
            <person name="Wortman J.R."/>
            <person name="Fraser-Liggett C.M."/>
            <person name="Ravel J."/>
            <person name="Rabinowicz P.D."/>
        </authorList>
    </citation>
    <scope>NUCLEOTIDE SEQUENCE [LARGE SCALE GENOMIC DNA]</scope>
    <source>
        <strain evidence="3">cv. Hale</strain>
    </source>
</reference>
<dbReference type="InParanoid" id="B9SZ33"/>
<organism evidence="2 3">
    <name type="scientific">Ricinus communis</name>
    <name type="common">Castor bean</name>
    <dbReference type="NCBI Taxonomy" id="3988"/>
    <lineage>
        <taxon>Eukaryota</taxon>
        <taxon>Viridiplantae</taxon>
        <taxon>Streptophyta</taxon>
        <taxon>Embryophyta</taxon>
        <taxon>Tracheophyta</taxon>
        <taxon>Spermatophyta</taxon>
        <taxon>Magnoliopsida</taxon>
        <taxon>eudicotyledons</taxon>
        <taxon>Gunneridae</taxon>
        <taxon>Pentapetalae</taxon>
        <taxon>rosids</taxon>
        <taxon>fabids</taxon>
        <taxon>Malpighiales</taxon>
        <taxon>Euphorbiaceae</taxon>
        <taxon>Acalyphoideae</taxon>
        <taxon>Acalypheae</taxon>
        <taxon>Ricinus</taxon>
    </lineage>
</organism>